<comment type="catalytic activity">
    <reaction evidence="16">
        <text>lipoxin A4 + NAD(+) = 15-oxo-(5S,6R)-dihydroxy-(7E,9E,11Z,13E)-eicosatetraenoate + NADH + H(+)</text>
        <dbReference type="Rhea" id="RHEA:41572"/>
        <dbReference type="ChEBI" id="CHEBI:15378"/>
        <dbReference type="ChEBI" id="CHEBI:57540"/>
        <dbReference type="ChEBI" id="CHEBI:57945"/>
        <dbReference type="ChEBI" id="CHEBI:67026"/>
        <dbReference type="ChEBI" id="CHEBI:78311"/>
    </reaction>
    <physiologicalReaction direction="left-to-right" evidence="16">
        <dbReference type="Rhea" id="RHEA:41573"/>
    </physiologicalReaction>
</comment>
<feature type="non-terminal residue" evidence="22">
    <location>
        <position position="237"/>
    </location>
</feature>
<sequence>MDWPAQNSDINPIEKIWSFLNRRVRRRIPAPTTCEEVRMALIEQWTTFRRRDIEKYCTKLGRGFSQTPPARKLSLSKCDFIKVTNKDVILRLHKEKELLGTIHGMILGMDHYLNKYKSGNEAVIAVSASVCGLEAYPQWPVYAATKFAGIGMAVSWGNKIHYERTKVRVFALCPGPTDTNFFAGNDKCFGPEYEKAFELLEEEIKNIQTPEHVSTEVMKLLENSETGSIWVIESGKP</sequence>
<reference evidence="22" key="1">
    <citation type="submission" date="2025-08" db="UniProtKB">
        <authorList>
            <consortium name="RefSeq"/>
        </authorList>
    </citation>
    <scope>IDENTIFICATION</scope>
    <source>
        <tissue evidence="22">Whole insect</tissue>
    </source>
</reference>
<dbReference type="Pfam" id="PF00106">
    <property type="entry name" value="adh_short"/>
    <property type="match status" value="1"/>
</dbReference>
<comment type="catalytic activity">
    <reaction evidence="21">
        <text>resolvin E1 + NAD(+) = 18-oxo-resolvin E1 + NADH + H(+)</text>
        <dbReference type="Rhea" id="RHEA:49244"/>
        <dbReference type="ChEBI" id="CHEBI:15378"/>
        <dbReference type="ChEBI" id="CHEBI:57540"/>
        <dbReference type="ChEBI" id="CHEBI:57945"/>
        <dbReference type="ChEBI" id="CHEBI:91000"/>
        <dbReference type="ChEBI" id="CHEBI:91001"/>
    </reaction>
    <physiologicalReaction direction="left-to-right" evidence="21">
        <dbReference type="Rhea" id="RHEA:49245"/>
    </physiologicalReaction>
</comment>
<evidence type="ECO:0000256" key="19">
    <source>
        <dbReference type="ARBA" id="ARBA00048921"/>
    </source>
</evidence>
<evidence type="ECO:0000256" key="2">
    <source>
        <dbReference type="ARBA" id="ARBA00023002"/>
    </source>
</evidence>
<dbReference type="PROSITE" id="PS00061">
    <property type="entry name" value="ADH_SHORT"/>
    <property type="match status" value="1"/>
</dbReference>
<protein>
    <recommendedName>
        <fullName evidence="5">15-hydroxyprostaglandin dehydrogenase [NAD(+)]</fullName>
        <ecNumber evidence="3">1.1.1.141</ecNumber>
        <ecNumber evidence="4">1.1.1.232</ecNumber>
    </recommendedName>
    <alternativeName>
        <fullName evidence="7">Eicosanoid/docosanoid dehydrogenase [NAD(+)]</fullName>
    </alternativeName>
    <alternativeName>
        <fullName evidence="6">Prostaglandin dehydrogenase 1</fullName>
    </alternativeName>
</protein>
<comment type="catalytic activity">
    <reaction evidence="20">
        <text>(15S)-hydroxy-(5Z,8Z,11Z,13E)-eicosatetraenoate + NAD(+) = 15-oxo-(5Z,8Z,11Z,13E)-eicosatetraenoate + NADH + H(+)</text>
        <dbReference type="Rhea" id="RHEA:23260"/>
        <dbReference type="ChEBI" id="CHEBI:15378"/>
        <dbReference type="ChEBI" id="CHEBI:57409"/>
        <dbReference type="ChEBI" id="CHEBI:57410"/>
        <dbReference type="ChEBI" id="CHEBI:57540"/>
        <dbReference type="ChEBI" id="CHEBI:57945"/>
        <dbReference type="EC" id="1.1.1.232"/>
    </reaction>
    <physiologicalReaction direction="left-to-right" evidence="20">
        <dbReference type="Rhea" id="RHEA:23261"/>
    </physiologicalReaction>
</comment>
<dbReference type="InterPro" id="IPR036291">
    <property type="entry name" value="NAD(P)-bd_dom_sf"/>
</dbReference>
<evidence type="ECO:0000256" key="21">
    <source>
        <dbReference type="ARBA" id="ARBA00049188"/>
    </source>
</evidence>
<name>A0A6P7G384_DIAVI</name>
<dbReference type="InterPro" id="IPR020904">
    <property type="entry name" value="Sc_DH/Rdtase_CS"/>
</dbReference>
<comment type="catalytic activity">
    <reaction evidence="17">
        <text>prostaglandin A1 + NAD(+) = 15-oxo-prostaglandin A1 + NADH + H(+)</text>
        <dbReference type="Rhea" id="RHEA:41263"/>
        <dbReference type="ChEBI" id="CHEBI:15378"/>
        <dbReference type="ChEBI" id="CHEBI:57398"/>
        <dbReference type="ChEBI" id="CHEBI:57540"/>
        <dbReference type="ChEBI" id="CHEBI:57945"/>
        <dbReference type="ChEBI" id="CHEBI:85072"/>
    </reaction>
    <physiologicalReaction direction="left-to-right" evidence="17">
        <dbReference type="Rhea" id="RHEA:41264"/>
    </physiologicalReaction>
</comment>
<evidence type="ECO:0000256" key="12">
    <source>
        <dbReference type="ARBA" id="ARBA00048140"/>
    </source>
</evidence>
<dbReference type="InterPro" id="IPR002347">
    <property type="entry name" value="SDR_fam"/>
</dbReference>
<dbReference type="PANTHER" id="PTHR44229">
    <property type="entry name" value="15-HYDROXYPROSTAGLANDIN DEHYDROGENASE [NAD(+)]"/>
    <property type="match status" value="1"/>
</dbReference>
<evidence type="ECO:0000256" key="3">
    <source>
        <dbReference type="ARBA" id="ARBA00038968"/>
    </source>
</evidence>
<dbReference type="GO" id="GO:0005737">
    <property type="term" value="C:cytoplasm"/>
    <property type="evidence" value="ECO:0007669"/>
    <property type="project" value="TreeGrafter"/>
</dbReference>
<evidence type="ECO:0000256" key="17">
    <source>
        <dbReference type="ARBA" id="ARBA00048611"/>
    </source>
</evidence>
<evidence type="ECO:0000256" key="8">
    <source>
        <dbReference type="ARBA" id="ARBA00045705"/>
    </source>
</evidence>
<comment type="catalytic activity">
    <reaction evidence="18">
        <text>prostaglandin E2 + NAD(+) = 15-oxoprostaglandin E2 + NADH + H(+)</text>
        <dbReference type="Rhea" id="RHEA:11876"/>
        <dbReference type="ChEBI" id="CHEBI:15378"/>
        <dbReference type="ChEBI" id="CHEBI:57400"/>
        <dbReference type="ChEBI" id="CHEBI:57540"/>
        <dbReference type="ChEBI" id="CHEBI:57945"/>
        <dbReference type="ChEBI" id="CHEBI:606564"/>
        <dbReference type="EC" id="1.1.1.141"/>
    </reaction>
    <physiologicalReaction direction="left-to-right" evidence="18">
        <dbReference type="Rhea" id="RHEA:11877"/>
    </physiologicalReaction>
</comment>
<organism evidence="22">
    <name type="scientific">Diabrotica virgifera virgifera</name>
    <name type="common">western corn rootworm</name>
    <dbReference type="NCBI Taxonomy" id="50390"/>
    <lineage>
        <taxon>Eukaryota</taxon>
        <taxon>Metazoa</taxon>
        <taxon>Ecdysozoa</taxon>
        <taxon>Arthropoda</taxon>
        <taxon>Hexapoda</taxon>
        <taxon>Insecta</taxon>
        <taxon>Pterygota</taxon>
        <taxon>Neoptera</taxon>
        <taxon>Endopterygota</taxon>
        <taxon>Coleoptera</taxon>
        <taxon>Polyphaga</taxon>
        <taxon>Cucujiformia</taxon>
        <taxon>Chrysomeloidea</taxon>
        <taxon>Chrysomelidae</taxon>
        <taxon>Galerucinae</taxon>
        <taxon>Diabroticina</taxon>
        <taxon>Diabroticites</taxon>
        <taxon>Diabrotica</taxon>
    </lineage>
</organism>
<comment type="catalytic activity">
    <reaction evidence="10">
        <text>resolvin D1 + NAD(+) = 8-oxoresolvin D1 + NADH + H(+)</text>
        <dbReference type="Rhea" id="RHEA:50124"/>
        <dbReference type="ChEBI" id="CHEBI:15378"/>
        <dbReference type="ChEBI" id="CHEBI:57540"/>
        <dbReference type="ChEBI" id="CHEBI:57945"/>
        <dbReference type="ChEBI" id="CHEBI:132079"/>
        <dbReference type="ChEBI" id="CHEBI:132080"/>
    </reaction>
    <physiologicalReaction direction="left-to-right" evidence="10">
        <dbReference type="Rhea" id="RHEA:50125"/>
    </physiologicalReaction>
</comment>
<dbReference type="GO" id="GO:0016404">
    <property type="term" value="F:15-hydroxyprostaglandin dehydrogenase (NAD+) activity"/>
    <property type="evidence" value="ECO:0007669"/>
    <property type="project" value="UniProtKB-EC"/>
</dbReference>
<dbReference type="EC" id="1.1.1.232" evidence="4"/>
<evidence type="ECO:0000256" key="13">
    <source>
        <dbReference type="ARBA" id="ARBA00048144"/>
    </source>
</evidence>
<gene>
    <name evidence="22" type="primary">LOC114337217</name>
</gene>
<dbReference type="InParanoid" id="A0A6P7G384"/>
<comment type="catalytic activity">
    <reaction evidence="12">
        <text>15-oxo-(5S,6R)-dihydroxy-(7E,9E,11Z)-eicosatrienoate + NADH + H(+) = (5S,6R,15S)-trihydroxy-(7E,9E,11Z)-eicosatrienoate + NAD(+)</text>
        <dbReference type="Rhea" id="RHEA:41596"/>
        <dbReference type="ChEBI" id="CHEBI:15378"/>
        <dbReference type="ChEBI" id="CHEBI:57540"/>
        <dbReference type="ChEBI" id="CHEBI:57945"/>
        <dbReference type="ChEBI" id="CHEBI:78325"/>
        <dbReference type="ChEBI" id="CHEBI:78329"/>
    </reaction>
    <physiologicalReaction direction="left-to-right" evidence="12">
        <dbReference type="Rhea" id="RHEA:41597"/>
    </physiologicalReaction>
</comment>
<dbReference type="AlphaFoldDB" id="A0A6P7G384"/>
<evidence type="ECO:0000256" key="11">
    <source>
        <dbReference type="ARBA" id="ARBA00048008"/>
    </source>
</evidence>
<dbReference type="SUPFAM" id="SSF51735">
    <property type="entry name" value="NAD(P)-binding Rossmann-fold domains"/>
    <property type="match status" value="1"/>
</dbReference>
<evidence type="ECO:0000256" key="4">
    <source>
        <dbReference type="ARBA" id="ARBA00039060"/>
    </source>
</evidence>
<accession>A0A6P7G384</accession>
<dbReference type="RefSeq" id="XP_028143424.1">
    <property type="nucleotide sequence ID" value="XM_028287623.1"/>
</dbReference>
<evidence type="ECO:0000256" key="18">
    <source>
        <dbReference type="ARBA" id="ARBA00048739"/>
    </source>
</evidence>
<dbReference type="PRINTS" id="PR01167">
    <property type="entry name" value="INSADHFAMILY"/>
</dbReference>
<comment type="catalytic activity">
    <reaction evidence="19">
        <text>resolvin D2 + NAD(+) = 16-oxoresolvin D2 + NADH + H(+)</text>
        <dbReference type="Rhea" id="RHEA:53588"/>
        <dbReference type="ChEBI" id="CHEBI:15378"/>
        <dbReference type="ChEBI" id="CHEBI:57540"/>
        <dbReference type="ChEBI" id="CHEBI:57945"/>
        <dbReference type="ChEBI" id="CHEBI:133367"/>
        <dbReference type="ChEBI" id="CHEBI:137498"/>
    </reaction>
    <physiologicalReaction direction="left-to-right" evidence="19">
        <dbReference type="Rhea" id="RHEA:53589"/>
    </physiologicalReaction>
</comment>
<evidence type="ECO:0000256" key="6">
    <source>
        <dbReference type="ARBA" id="ARBA00041812"/>
    </source>
</evidence>
<comment type="catalytic activity">
    <reaction evidence="14">
        <text>resolvin D1 + NAD(+) = 17-oxoresolvin D1 + NADH + H(+)</text>
        <dbReference type="Rhea" id="RHEA:50128"/>
        <dbReference type="ChEBI" id="CHEBI:15378"/>
        <dbReference type="ChEBI" id="CHEBI:57540"/>
        <dbReference type="ChEBI" id="CHEBI:57945"/>
        <dbReference type="ChEBI" id="CHEBI:132079"/>
        <dbReference type="ChEBI" id="CHEBI:132081"/>
    </reaction>
    <physiologicalReaction direction="left-to-right" evidence="14">
        <dbReference type="Rhea" id="RHEA:50129"/>
    </physiologicalReaction>
</comment>
<evidence type="ECO:0000256" key="9">
    <source>
        <dbReference type="ARBA" id="ARBA00047325"/>
    </source>
</evidence>
<comment type="catalytic activity">
    <reaction evidence="15">
        <text>resolvin D2 + NAD(+) = 7-oxoresolvin D2 + NADH + H(+)</text>
        <dbReference type="Rhea" id="RHEA:53584"/>
        <dbReference type="ChEBI" id="CHEBI:15378"/>
        <dbReference type="ChEBI" id="CHEBI:57540"/>
        <dbReference type="ChEBI" id="CHEBI:57945"/>
        <dbReference type="ChEBI" id="CHEBI:133367"/>
        <dbReference type="ChEBI" id="CHEBI:137497"/>
    </reaction>
    <physiologicalReaction direction="left-to-right" evidence="15">
        <dbReference type="Rhea" id="RHEA:53585"/>
    </physiologicalReaction>
</comment>
<evidence type="ECO:0000256" key="5">
    <source>
        <dbReference type="ARBA" id="ARBA00040276"/>
    </source>
</evidence>
<evidence type="ECO:0000256" key="1">
    <source>
        <dbReference type="ARBA" id="ARBA00006484"/>
    </source>
</evidence>
<evidence type="ECO:0000256" key="15">
    <source>
        <dbReference type="ARBA" id="ARBA00048393"/>
    </source>
</evidence>
<evidence type="ECO:0000256" key="20">
    <source>
        <dbReference type="ARBA" id="ARBA00049151"/>
    </source>
</evidence>
<dbReference type="Gene3D" id="3.40.50.720">
    <property type="entry name" value="NAD(P)-binding Rossmann-like Domain"/>
    <property type="match status" value="1"/>
</dbReference>
<proteinExistence type="inferred from homology"/>
<evidence type="ECO:0000256" key="16">
    <source>
        <dbReference type="ARBA" id="ARBA00048535"/>
    </source>
</evidence>
<dbReference type="InterPro" id="IPR036397">
    <property type="entry name" value="RNaseH_sf"/>
</dbReference>
<comment type="similarity">
    <text evidence="1">Belongs to the short-chain dehydrogenases/reductases (SDR) family.</text>
</comment>
<evidence type="ECO:0000256" key="10">
    <source>
        <dbReference type="ARBA" id="ARBA00047672"/>
    </source>
</evidence>
<dbReference type="EC" id="1.1.1.141" evidence="3"/>
<comment type="catalytic activity">
    <reaction evidence="13">
        <text>(11R)-hydroxy-(5Z,8Z,12E,14Z)-eicosatetraenoate + NAD(+) = 11-oxo-(5Z,8Z,12E,14Z)-eicosatetraenoate + NADH + H(+)</text>
        <dbReference type="Rhea" id="RHEA:48640"/>
        <dbReference type="ChEBI" id="CHEBI:15378"/>
        <dbReference type="ChEBI" id="CHEBI:57540"/>
        <dbReference type="ChEBI" id="CHEBI:57945"/>
        <dbReference type="ChEBI" id="CHEBI:78836"/>
        <dbReference type="ChEBI" id="CHEBI:90697"/>
    </reaction>
    <physiologicalReaction direction="left-to-right" evidence="13">
        <dbReference type="Rhea" id="RHEA:48641"/>
    </physiologicalReaction>
</comment>
<dbReference type="GO" id="GO:0003676">
    <property type="term" value="F:nucleic acid binding"/>
    <property type="evidence" value="ECO:0007669"/>
    <property type="project" value="InterPro"/>
</dbReference>
<dbReference type="Gene3D" id="3.30.420.10">
    <property type="entry name" value="Ribonuclease H-like superfamily/Ribonuclease H"/>
    <property type="match status" value="1"/>
</dbReference>
<dbReference type="GO" id="GO:0047034">
    <property type="term" value="F:15-hydroxyicosatetraenoate dehydrogenase activity"/>
    <property type="evidence" value="ECO:0007669"/>
    <property type="project" value="UniProtKB-EC"/>
</dbReference>
<evidence type="ECO:0000256" key="14">
    <source>
        <dbReference type="ARBA" id="ARBA00048170"/>
    </source>
</evidence>
<comment type="catalytic activity">
    <reaction evidence="9">
        <text>prostaglandin E1 + NAD(+) = 15-oxoprostaglandin E1 + NADH + H(+)</text>
        <dbReference type="Rhea" id="RHEA:16477"/>
        <dbReference type="ChEBI" id="CHEBI:15378"/>
        <dbReference type="ChEBI" id="CHEBI:57397"/>
        <dbReference type="ChEBI" id="CHEBI:57401"/>
        <dbReference type="ChEBI" id="CHEBI:57540"/>
        <dbReference type="ChEBI" id="CHEBI:57945"/>
    </reaction>
    <physiologicalReaction direction="left-to-right" evidence="9">
        <dbReference type="Rhea" id="RHEA:16478"/>
    </physiologicalReaction>
</comment>
<comment type="function">
    <text evidence="8">Catalyzes the NAD-dependent dehydrogenation (oxidation) of a broad array of hydroxylated polyunsaturated fatty acids (mainly eicosanoids and docosanoids, including prostaglandins, lipoxins and resolvins), yielding their corresponding keto (oxo) metabolites. Decreases the levels of the pro-proliferative prostaglandins such as prostaglandin E2 (whose activity is increased in cancer because of an increase in the expression of cyclooxygenase 2) and generates oxo-fatty acid products that can profoundly influence cell function by abrogating pro-inflammatory cytokine expression. Converts resolvins E1, D1 and D2 to their oxo products, which represents a mode of resolvin inactivation. Resolvin E1 plays important roles during the resolution phase of acute inflammation, while resolvins D1 and D2 have a unique role in obesity-induced adipose inflammation.</text>
</comment>
<evidence type="ECO:0000256" key="7">
    <source>
        <dbReference type="ARBA" id="ARBA00042026"/>
    </source>
</evidence>
<evidence type="ECO:0000313" key="22">
    <source>
        <dbReference type="RefSeq" id="XP_028143424.1"/>
    </source>
</evidence>
<comment type="catalytic activity">
    <reaction evidence="11">
        <text>14-hydroxy-(4Z,7Z,10Z,12E,16Z,19Z)-docosahexaenoate + NAD(+) = 14-oxo-(4Z,7Z,10Z,12E,16Z,19Z)-docosahexaenoate + NADH + H(+)</text>
        <dbReference type="Rhea" id="RHEA:48952"/>
        <dbReference type="ChEBI" id="CHEBI:15378"/>
        <dbReference type="ChEBI" id="CHEBI:57540"/>
        <dbReference type="ChEBI" id="CHEBI:57945"/>
        <dbReference type="ChEBI" id="CHEBI:90866"/>
        <dbReference type="ChEBI" id="CHEBI:90867"/>
    </reaction>
    <physiologicalReaction direction="left-to-right" evidence="11">
        <dbReference type="Rhea" id="RHEA:48953"/>
    </physiologicalReaction>
</comment>
<dbReference type="PANTHER" id="PTHR44229:SF4">
    <property type="entry name" value="15-HYDROXYPROSTAGLANDIN DEHYDROGENASE [NAD(+)]"/>
    <property type="match status" value="1"/>
</dbReference>
<keyword evidence="2" id="KW-0560">Oxidoreductase</keyword>